<evidence type="ECO:0000256" key="4">
    <source>
        <dbReference type="ARBA" id="ARBA00023004"/>
    </source>
</evidence>
<evidence type="ECO:0000256" key="3">
    <source>
        <dbReference type="ARBA" id="ARBA00022723"/>
    </source>
</evidence>
<dbReference type="Gene3D" id="1.10.630.10">
    <property type="entry name" value="Cytochrome P450"/>
    <property type="match status" value="1"/>
</dbReference>
<comment type="similarity">
    <text evidence="2">Belongs to the cytochrome P450 family.</text>
</comment>
<dbReference type="InterPro" id="IPR050121">
    <property type="entry name" value="Cytochrome_P450_monoxygenase"/>
</dbReference>
<dbReference type="Pfam" id="PF00067">
    <property type="entry name" value="p450"/>
    <property type="match status" value="1"/>
</dbReference>
<dbReference type="InterPro" id="IPR001128">
    <property type="entry name" value="Cyt_P450"/>
</dbReference>
<evidence type="ECO:0008006" key="7">
    <source>
        <dbReference type="Google" id="ProtNLM"/>
    </source>
</evidence>
<protein>
    <recommendedName>
        <fullName evidence="7">Sporulation-specific N-formyltyrosine oxidase Dit2</fullName>
    </recommendedName>
</protein>
<comment type="cofactor">
    <cofactor evidence="1">
        <name>heme</name>
        <dbReference type="ChEBI" id="CHEBI:30413"/>
    </cofactor>
</comment>
<dbReference type="InterPro" id="IPR002403">
    <property type="entry name" value="Cyt_P450_E_grp-IV"/>
</dbReference>
<proteinExistence type="inferred from homology"/>
<dbReference type="EMBL" id="JAPDRL010000069">
    <property type="protein sequence ID" value="KAJ9660034.1"/>
    <property type="molecule type" value="Genomic_DNA"/>
</dbReference>
<dbReference type="PANTHER" id="PTHR24305:SF223">
    <property type="entry name" value="CYTOCHROME P450-DIT2"/>
    <property type="match status" value="1"/>
</dbReference>
<evidence type="ECO:0000256" key="2">
    <source>
        <dbReference type="ARBA" id="ARBA00010617"/>
    </source>
</evidence>
<dbReference type="PANTHER" id="PTHR24305">
    <property type="entry name" value="CYTOCHROME P450"/>
    <property type="match status" value="1"/>
</dbReference>
<sequence length="504" mass="58224">MAFLFFSLVVLLLLSVLVWWYVHVPWDMPRELPRIPIYVSLIGLWSNMGQDETYARWLKDPLEKKGAVIIWFAGRWSVLVTRPKYLTDMFKNEDLYAKAGSQVKIPWSVIASLVGDNVINTHDNWKLYTSIVKPGMQKRDFDTGPIIAKSRKFVDVLLEAQDVAGKANGVIVNQYIQRYAIDVMGESFLDLDFQCLDRPHVRIEQLQTIIKRTLFKPLYFNFPVLDKYPWLFRSRERAFQIMKEFDDTLYHMVRTNPRKQTREKGRVDSEKVAHALEEALESGKITDRQFRSNLKITFLTAHENTQQLLNITFWELGKSQEIQNRLRAEVLACGTSTATAEVVNRLPYLTSVIFELLRLYPPVSQLINRVTLQPALLGGEISIPARTWVGWNAYGVQIDTQVWGPTAAEFRPERWGRTVEEMQAKFRRETVRGAYIPFNAHTRKCLGQGFALLEMKIVLFELVRRVRWVVHPGYKLKLTSGGILAPLGCRAIFSEVSPEAQKEL</sequence>
<dbReference type="SUPFAM" id="SSF48264">
    <property type="entry name" value="Cytochrome P450"/>
    <property type="match status" value="1"/>
</dbReference>
<keyword evidence="6" id="KW-1185">Reference proteome</keyword>
<keyword evidence="4" id="KW-0408">Iron</keyword>
<accession>A0ABQ9NJZ8</accession>
<reference evidence="5" key="1">
    <citation type="submission" date="2022-10" db="EMBL/GenBank/DDBJ databases">
        <title>Culturing micro-colonial fungi from biological soil crusts in the Mojave desert and describing Neophaeococcomyces mojavensis, and introducing the new genera and species Taxawa tesnikishii.</title>
        <authorList>
            <person name="Kurbessoian T."/>
            <person name="Stajich J.E."/>
        </authorList>
    </citation>
    <scope>NUCLEOTIDE SEQUENCE</scope>
    <source>
        <strain evidence="5">TK_1</strain>
    </source>
</reference>
<evidence type="ECO:0000313" key="5">
    <source>
        <dbReference type="EMBL" id="KAJ9660034.1"/>
    </source>
</evidence>
<dbReference type="PRINTS" id="PR00465">
    <property type="entry name" value="EP450IV"/>
</dbReference>
<evidence type="ECO:0000313" key="6">
    <source>
        <dbReference type="Proteomes" id="UP001172684"/>
    </source>
</evidence>
<dbReference type="PRINTS" id="PR00385">
    <property type="entry name" value="P450"/>
</dbReference>
<keyword evidence="3" id="KW-0479">Metal-binding</keyword>
<evidence type="ECO:0000256" key="1">
    <source>
        <dbReference type="ARBA" id="ARBA00001971"/>
    </source>
</evidence>
<dbReference type="CDD" id="cd11070">
    <property type="entry name" value="CYP56-like"/>
    <property type="match status" value="1"/>
</dbReference>
<comment type="caution">
    <text evidence="5">The sequence shown here is derived from an EMBL/GenBank/DDBJ whole genome shotgun (WGS) entry which is preliminary data.</text>
</comment>
<name>A0ABQ9NJZ8_9PEZI</name>
<dbReference type="Proteomes" id="UP001172684">
    <property type="component" value="Unassembled WGS sequence"/>
</dbReference>
<gene>
    <name evidence="5" type="ORF">H2201_007075</name>
</gene>
<organism evidence="5 6">
    <name type="scientific">Coniosporium apollinis</name>
    <dbReference type="NCBI Taxonomy" id="61459"/>
    <lineage>
        <taxon>Eukaryota</taxon>
        <taxon>Fungi</taxon>
        <taxon>Dikarya</taxon>
        <taxon>Ascomycota</taxon>
        <taxon>Pezizomycotina</taxon>
        <taxon>Dothideomycetes</taxon>
        <taxon>Dothideomycetes incertae sedis</taxon>
        <taxon>Coniosporium</taxon>
    </lineage>
</organism>
<dbReference type="InterPro" id="IPR036396">
    <property type="entry name" value="Cyt_P450_sf"/>
</dbReference>